<dbReference type="Proteomes" id="UP000708208">
    <property type="component" value="Unassembled WGS sequence"/>
</dbReference>
<dbReference type="AlphaFoldDB" id="A0A8J2JM77"/>
<gene>
    <name evidence="1" type="ORF">AFUS01_LOCUS6521</name>
</gene>
<proteinExistence type="predicted"/>
<reference evidence="1" key="1">
    <citation type="submission" date="2021-06" db="EMBL/GenBank/DDBJ databases">
        <authorList>
            <person name="Hodson N. C."/>
            <person name="Mongue J. A."/>
            <person name="Jaron S. K."/>
        </authorList>
    </citation>
    <scope>NUCLEOTIDE SEQUENCE</scope>
</reference>
<organism evidence="1 2">
    <name type="scientific">Allacma fusca</name>
    <dbReference type="NCBI Taxonomy" id="39272"/>
    <lineage>
        <taxon>Eukaryota</taxon>
        <taxon>Metazoa</taxon>
        <taxon>Ecdysozoa</taxon>
        <taxon>Arthropoda</taxon>
        <taxon>Hexapoda</taxon>
        <taxon>Collembola</taxon>
        <taxon>Symphypleona</taxon>
        <taxon>Sminthuridae</taxon>
        <taxon>Allacma</taxon>
    </lineage>
</organism>
<accession>A0A8J2JM77</accession>
<comment type="caution">
    <text evidence="1">The sequence shown here is derived from an EMBL/GenBank/DDBJ whole genome shotgun (WGS) entry which is preliminary data.</text>
</comment>
<dbReference type="EMBL" id="CAJVCH010042958">
    <property type="protein sequence ID" value="CAG7717044.1"/>
    <property type="molecule type" value="Genomic_DNA"/>
</dbReference>
<evidence type="ECO:0000313" key="1">
    <source>
        <dbReference type="EMBL" id="CAG7717044.1"/>
    </source>
</evidence>
<feature type="non-terminal residue" evidence="1">
    <location>
        <position position="1"/>
    </location>
</feature>
<keyword evidence="2" id="KW-1185">Reference proteome</keyword>
<protein>
    <submittedName>
        <fullName evidence="1">Uncharacterized protein</fullName>
    </submittedName>
</protein>
<evidence type="ECO:0000313" key="2">
    <source>
        <dbReference type="Proteomes" id="UP000708208"/>
    </source>
</evidence>
<sequence length="129" mass="14367">MAGFINKLWDVAVIGTVVVLEKKSIRTGNHYFTYPRCCLIGTDTVLIAENQLNKNGNFVVTPNASDQQPQSIQTLDRTGLCTLNANFGTCAPRPGSVPYVITEHGQEMCDRKKQPSFIVRCLLHSKKKR</sequence>
<name>A0A8J2JM77_9HEXA</name>